<proteinExistence type="predicted"/>
<protein>
    <submittedName>
        <fullName evidence="2">Phosphatidate cytidylyltransferase</fullName>
        <ecNumber evidence="2">2.7.7.41</ecNumber>
    </submittedName>
</protein>
<feature type="transmembrane region" description="Helical" evidence="1">
    <location>
        <begin position="274"/>
        <end position="292"/>
    </location>
</feature>
<feature type="transmembrane region" description="Helical" evidence="1">
    <location>
        <begin position="24"/>
        <end position="45"/>
    </location>
</feature>
<feature type="transmembrane region" description="Helical" evidence="1">
    <location>
        <begin position="65"/>
        <end position="92"/>
    </location>
</feature>
<evidence type="ECO:0000313" key="3">
    <source>
        <dbReference type="Proteomes" id="UP000319908"/>
    </source>
</evidence>
<dbReference type="AlphaFoldDB" id="A0A5C6BA58"/>
<feature type="transmembrane region" description="Helical" evidence="1">
    <location>
        <begin position="156"/>
        <end position="182"/>
    </location>
</feature>
<feature type="transmembrane region" description="Helical" evidence="1">
    <location>
        <begin position="127"/>
        <end position="144"/>
    </location>
</feature>
<keyword evidence="2" id="KW-0808">Transferase</keyword>
<evidence type="ECO:0000256" key="1">
    <source>
        <dbReference type="SAM" id="Phobius"/>
    </source>
</evidence>
<keyword evidence="3" id="KW-1185">Reference proteome</keyword>
<dbReference type="GO" id="GO:0005886">
    <property type="term" value="C:plasma membrane"/>
    <property type="evidence" value="ECO:0007669"/>
    <property type="project" value="TreeGrafter"/>
</dbReference>
<dbReference type="PANTHER" id="PTHR43535:SF1">
    <property type="entry name" value="PHOSPHATIDATE CYTIDYLYLTRANSFERASE"/>
    <property type="match status" value="1"/>
</dbReference>
<feature type="transmembrane region" description="Helical" evidence="1">
    <location>
        <begin position="235"/>
        <end position="262"/>
    </location>
</feature>
<organism evidence="2 3">
    <name type="scientific">Allorhodopirellula heiligendammensis</name>
    <dbReference type="NCBI Taxonomy" id="2714739"/>
    <lineage>
        <taxon>Bacteria</taxon>
        <taxon>Pseudomonadati</taxon>
        <taxon>Planctomycetota</taxon>
        <taxon>Planctomycetia</taxon>
        <taxon>Pirellulales</taxon>
        <taxon>Pirellulaceae</taxon>
        <taxon>Allorhodopirellula</taxon>
    </lineage>
</organism>
<sequence length="337" mass="37140">MSLAAMIPADPEGWFAHLTMEVRAVLLAVFLLLALSSIVSIGLVWSRPQHDYRELRSRVRTWWVIAGLVAGAMLLSPLAAIWFFAFVSFLALKEYLSLIPSRRADRRVLFWAYVSIPIQYGWISGQWYGMFIVFVPIYLFMWLPTRMVMIGEMPGFLRAVGTLQWGVMGTVFFLSHAAFLLVMPVGEHPRVAPVWPSTHTAISAGPGLLLLLLILTQCNEVGQFLVGKSIGQRKIAPAVCPTTTWAGFVGGLLITVLISAALGPWMTMLDLERSLIAGLVVAIAGLFGNLNVSALERDLGVKEAGSMLPGHGGVLDRIDSLIFTAPVFFHFVWYCYG</sequence>
<keyword evidence="1" id="KW-0472">Membrane</keyword>
<dbReference type="Proteomes" id="UP000319908">
    <property type="component" value="Unassembled WGS sequence"/>
</dbReference>
<keyword evidence="1" id="KW-0812">Transmembrane</keyword>
<gene>
    <name evidence="2" type="primary">cdsA_3</name>
    <name evidence="2" type="ORF">Poly21_55660</name>
</gene>
<dbReference type="EC" id="2.7.7.41" evidence="2"/>
<dbReference type="GO" id="GO:0004605">
    <property type="term" value="F:phosphatidate cytidylyltransferase activity"/>
    <property type="evidence" value="ECO:0007669"/>
    <property type="project" value="UniProtKB-EC"/>
</dbReference>
<evidence type="ECO:0000313" key="2">
    <source>
        <dbReference type="EMBL" id="TWU08597.1"/>
    </source>
</evidence>
<dbReference type="Pfam" id="PF01148">
    <property type="entry name" value="CTP_transf_1"/>
    <property type="match status" value="1"/>
</dbReference>
<name>A0A5C6BA58_9BACT</name>
<feature type="transmembrane region" description="Helical" evidence="1">
    <location>
        <begin position="194"/>
        <end position="215"/>
    </location>
</feature>
<dbReference type="RefSeq" id="WP_302120681.1">
    <property type="nucleotide sequence ID" value="NZ_SJPU01000010.1"/>
</dbReference>
<reference evidence="2 3" key="1">
    <citation type="journal article" date="2020" name="Antonie Van Leeuwenhoek">
        <title>Rhodopirellula heiligendammensis sp. nov., Rhodopirellula pilleata sp. nov., and Rhodopirellula solitaria sp. nov. isolated from natural or artificial marine surfaces in Northern Germany and California, USA, and emended description of the genus Rhodopirellula.</title>
        <authorList>
            <person name="Kallscheuer N."/>
            <person name="Wiegand S."/>
            <person name="Jogler M."/>
            <person name="Boedeker C."/>
            <person name="Peeters S.H."/>
            <person name="Rast P."/>
            <person name="Heuer A."/>
            <person name="Jetten M.S.M."/>
            <person name="Rohde M."/>
            <person name="Jogler C."/>
        </authorList>
    </citation>
    <scope>NUCLEOTIDE SEQUENCE [LARGE SCALE GENOMIC DNA]</scope>
    <source>
        <strain evidence="2 3">Poly21</strain>
    </source>
</reference>
<accession>A0A5C6BA58</accession>
<keyword evidence="2" id="KW-0548">Nucleotidyltransferase</keyword>
<dbReference type="GO" id="GO:0009273">
    <property type="term" value="P:peptidoglycan-based cell wall biogenesis"/>
    <property type="evidence" value="ECO:0007669"/>
    <property type="project" value="TreeGrafter"/>
</dbReference>
<comment type="caution">
    <text evidence="2">The sequence shown here is derived from an EMBL/GenBank/DDBJ whole genome shotgun (WGS) entry which is preliminary data.</text>
</comment>
<dbReference type="PANTHER" id="PTHR43535">
    <property type="entry name" value="PHOSPHATIDATE CYTIDYLYLTRANSFERASE"/>
    <property type="match status" value="1"/>
</dbReference>
<keyword evidence="1" id="KW-1133">Transmembrane helix</keyword>
<dbReference type="EMBL" id="SJPU01000010">
    <property type="protein sequence ID" value="TWU08597.1"/>
    <property type="molecule type" value="Genomic_DNA"/>
</dbReference>